<comment type="caution">
    <text evidence="1">The sequence shown here is derived from an EMBL/GenBank/DDBJ whole genome shotgun (WGS) entry which is preliminary data.</text>
</comment>
<dbReference type="AlphaFoldDB" id="A0AA42PD41"/>
<organism evidence="1 2">
    <name type="scientific">Stutzerimonas stutzeri</name>
    <name type="common">Pseudomonas stutzeri</name>
    <dbReference type="NCBI Taxonomy" id="316"/>
    <lineage>
        <taxon>Bacteria</taxon>
        <taxon>Pseudomonadati</taxon>
        <taxon>Pseudomonadota</taxon>
        <taxon>Gammaproteobacteria</taxon>
        <taxon>Pseudomonadales</taxon>
        <taxon>Pseudomonadaceae</taxon>
        <taxon>Stutzerimonas</taxon>
    </lineage>
</organism>
<sequence>MTSLLSSADVLPLAKASWAACLPLAKRPFQSAFIDFAAPVTPEALDTYWLSNSIRMLPENYCQISTSLHLPS</sequence>
<reference evidence="1" key="1">
    <citation type="submission" date="2022-09" db="EMBL/GenBank/DDBJ databases">
        <title>Intensive care unit water sources are persistently colonized with multi-drug resistant bacteria and are the site of extensive horizontal gene transfer of antibiotic resistance genes.</title>
        <authorList>
            <person name="Diorio-Toth L."/>
        </authorList>
    </citation>
    <scope>NUCLEOTIDE SEQUENCE</scope>
    <source>
        <strain evidence="1">GD03947</strain>
    </source>
</reference>
<name>A0AA42PD41_STUST</name>
<evidence type="ECO:0000313" key="2">
    <source>
        <dbReference type="Proteomes" id="UP001158500"/>
    </source>
</evidence>
<evidence type="ECO:0000313" key="1">
    <source>
        <dbReference type="EMBL" id="MDH1239001.1"/>
    </source>
</evidence>
<dbReference type="RefSeq" id="WP_279642058.1">
    <property type="nucleotide sequence ID" value="NZ_JAOCAE010000043.1"/>
</dbReference>
<protein>
    <submittedName>
        <fullName evidence="1">Uncharacterized protein</fullName>
    </submittedName>
</protein>
<proteinExistence type="predicted"/>
<dbReference type="Proteomes" id="UP001158500">
    <property type="component" value="Unassembled WGS sequence"/>
</dbReference>
<accession>A0AA42PD41</accession>
<gene>
    <name evidence="1" type="ORF">N5C32_23560</name>
</gene>
<dbReference type="EMBL" id="JAOCAE010000043">
    <property type="protein sequence ID" value="MDH1239001.1"/>
    <property type="molecule type" value="Genomic_DNA"/>
</dbReference>